<name>A0A139HNC5_9PEZI</name>
<dbReference type="Proteomes" id="UP000070133">
    <property type="component" value="Unassembled WGS sequence"/>
</dbReference>
<proteinExistence type="predicted"/>
<protein>
    <submittedName>
        <fullName evidence="2">Uncharacterized protein</fullName>
    </submittedName>
</protein>
<comment type="caution">
    <text evidence="2">The sequence shown here is derived from an EMBL/GenBank/DDBJ whole genome shotgun (WGS) entry which is preliminary data.</text>
</comment>
<dbReference type="AlphaFoldDB" id="A0A139HNC5"/>
<feature type="coiled-coil region" evidence="1">
    <location>
        <begin position="12"/>
        <end position="123"/>
    </location>
</feature>
<dbReference type="EMBL" id="LFZN01000025">
    <property type="protein sequence ID" value="KXT03985.1"/>
    <property type="molecule type" value="Genomic_DNA"/>
</dbReference>
<evidence type="ECO:0000313" key="3">
    <source>
        <dbReference type="Proteomes" id="UP000070133"/>
    </source>
</evidence>
<evidence type="ECO:0000313" key="2">
    <source>
        <dbReference type="EMBL" id="KXT03985.1"/>
    </source>
</evidence>
<keyword evidence="3" id="KW-1185">Reference proteome</keyword>
<reference evidence="2 3" key="1">
    <citation type="submission" date="2015-07" db="EMBL/GenBank/DDBJ databases">
        <title>Comparative genomics of the Sigatoka disease complex on banana suggests a link between parallel evolutionary changes in Pseudocercospora fijiensis and Pseudocercospora eumusae and increased virulence on the banana host.</title>
        <authorList>
            <person name="Chang T.-C."/>
            <person name="Salvucci A."/>
            <person name="Crous P.W."/>
            <person name="Stergiopoulos I."/>
        </authorList>
    </citation>
    <scope>NUCLEOTIDE SEQUENCE [LARGE SCALE GENOMIC DNA]</scope>
    <source>
        <strain evidence="2 3">CBS 114824</strain>
    </source>
</reference>
<accession>A0A139HNC5</accession>
<sequence>MGNCIGSPSREVETAQARNADLEKAQQEIESLSTQNASLEYENAELQRRNSDLQRRCEALEAEYQARLAERDAQISKNNEDCQKQASDLVLISNERNEANDAVQRLEKRAAELQVQNEVLALQLESTRAHAAALTKDEMSRLREDLMHESQRNTAELLERMNAIQDTTREELAQAKATALKETAAAQAAREALANLRASAERQHEEDSLKLAATLRKLSDCEVQLDQSHMDHKSTQASLFASQAQLSKLAEDLDSTKAALSNANANYGLNTSDVDWTERDYHDHPYKFSHRTTRKDFTVSFKWWDASNDYCVDIREWYYNTKSSRMERTTKGVFLPLPTAQELSRILPEVVRQAKVVQARSSKGSANG</sequence>
<dbReference type="OrthoDB" id="2441647at2759"/>
<evidence type="ECO:0000256" key="1">
    <source>
        <dbReference type="SAM" id="Coils"/>
    </source>
</evidence>
<gene>
    <name evidence="2" type="ORF">AC578_9248</name>
</gene>
<keyword evidence="1" id="KW-0175">Coiled coil</keyword>
<organism evidence="2 3">
    <name type="scientific">Pseudocercospora eumusae</name>
    <dbReference type="NCBI Taxonomy" id="321146"/>
    <lineage>
        <taxon>Eukaryota</taxon>
        <taxon>Fungi</taxon>
        <taxon>Dikarya</taxon>
        <taxon>Ascomycota</taxon>
        <taxon>Pezizomycotina</taxon>
        <taxon>Dothideomycetes</taxon>
        <taxon>Dothideomycetidae</taxon>
        <taxon>Mycosphaerellales</taxon>
        <taxon>Mycosphaerellaceae</taxon>
        <taxon>Pseudocercospora</taxon>
    </lineage>
</organism>
<feature type="coiled-coil region" evidence="1">
    <location>
        <begin position="158"/>
        <end position="206"/>
    </location>
</feature>